<keyword evidence="2" id="KW-1185">Reference proteome</keyword>
<reference evidence="1 2" key="1">
    <citation type="submission" date="2017-10" db="EMBL/GenBank/DDBJ databases">
        <title>Resolving the taxonomy of Roseburia spp., Eubacterium rectale and Agathobacter spp. through phylogenomic analysis.</title>
        <authorList>
            <person name="Sheridan P.O."/>
            <person name="Walker A.W."/>
            <person name="Duncan S.H."/>
            <person name="Scott K.P."/>
            <person name="Toole P.W.O."/>
            <person name="Luis P."/>
            <person name="Flint H.J."/>
        </authorList>
    </citation>
    <scope>NUCLEOTIDE SEQUENCE [LARGE SCALE GENOMIC DNA]</scope>
    <source>
        <strain evidence="1 2">JK623</strain>
    </source>
</reference>
<reference evidence="1 2" key="2">
    <citation type="submission" date="2017-10" db="EMBL/GenBank/DDBJ databases">
        <authorList>
            <person name="Banno H."/>
            <person name="Chua N.-H."/>
        </authorList>
    </citation>
    <scope>NUCLEOTIDE SEQUENCE [LARGE SCALE GENOMIC DNA]</scope>
    <source>
        <strain evidence="1 2">JK623</strain>
    </source>
</reference>
<evidence type="ECO:0000313" key="1">
    <source>
        <dbReference type="EMBL" id="PHU38222.1"/>
    </source>
</evidence>
<dbReference type="InterPro" id="IPR025591">
    <property type="entry name" value="RloB"/>
</dbReference>
<organism evidence="1 2">
    <name type="scientific">Agathobacter ruminis</name>
    <dbReference type="NCBI Taxonomy" id="1712665"/>
    <lineage>
        <taxon>Bacteria</taxon>
        <taxon>Bacillati</taxon>
        <taxon>Bacillota</taxon>
        <taxon>Clostridia</taxon>
        <taxon>Lachnospirales</taxon>
        <taxon>Lachnospiraceae</taxon>
        <taxon>Agathobacter</taxon>
    </lineage>
</organism>
<dbReference type="AlphaFoldDB" id="A0A2G3E4L1"/>
<sequence length="233" mass="27286">MAPIRTYSDWNKRPSDDEVKKEPYRKYFFICEGVNTEVWYFEKLIDMRKQLGIHPLIDIRLMERTDEDRGYSNPKALIEFANAQKKITENKFDPKHDKMVIVFDADIYKNKSDEYLEILEKGRVDNILGVTNPSFELFLLLHYEGAYEEIIEPKLDEILENTKIKKRRYITILFTDKSGMNPKENPHIGELANNIDIAIKQEKKLNQNPDLAIGNLTSNIGSIIEMIRNDEAN</sequence>
<dbReference type="Pfam" id="PF13707">
    <property type="entry name" value="RloB"/>
    <property type="match status" value="1"/>
</dbReference>
<evidence type="ECO:0000313" key="2">
    <source>
        <dbReference type="Proteomes" id="UP000224563"/>
    </source>
</evidence>
<gene>
    <name evidence="1" type="ORF">CSX02_04215</name>
</gene>
<dbReference type="EMBL" id="PDYG01000014">
    <property type="protein sequence ID" value="PHU38222.1"/>
    <property type="molecule type" value="Genomic_DNA"/>
</dbReference>
<evidence type="ECO:0008006" key="3">
    <source>
        <dbReference type="Google" id="ProtNLM"/>
    </source>
</evidence>
<accession>A0A2G3E4L1</accession>
<protein>
    <recommendedName>
        <fullName evidence="3">RloB domain-containing protein</fullName>
    </recommendedName>
</protein>
<name>A0A2G3E4L1_9FIRM</name>
<dbReference type="RefSeq" id="WP_099385764.1">
    <property type="nucleotide sequence ID" value="NZ_JANSWH010000080.1"/>
</dbReference>
<dbReference type="Proteomes" id="UP000224563">
    <property type="component" value="Unassembled WGS sequence"/>
</dbReference>
<comment type="caution">
    <text evidence="1">The sequence shown here is derived from an EMBL/GenBank/DDBJ whole genome shotgun (WGS) entry which is preliminary data.</text>
</comment>
<proteinExistence type="predicted"/>